<organism evidence="14 15">
    <name type="scientific">Knipowitschia caucasica</name>
    <name type="common">Caucasian dwarf goby</name>
    <name type="synonym">Pomatoschistus caucasicus</name>
    <dbReference type="NCBI Taxonomy" id="637954"/>
    <lineage>
        <taxon>Eukaryota</taxon>
        <taxon>Metazoa</taxon>
        <taxon>Chordata</taxon>
        <taxon>Craniata</taxon>
        <taxon>Vertebrata</taxon>
        <taxon>Euteleostomi</taxon>
        <taxon>Actinopterygii</taxon>
        <taxon>Neopterygii</taxon>
        <taxon>Teleostei</taxon>
        <taxon>Neoteleostei</taxon>
        <taxon>Acanthomorphata</taxon>
        <taxon>Gobiaria</taxon>
        <taxon>Gobiiformes</taxon>
        <taxon>Gobioidei</taxon>
        <taxon>Gobiidae</taxon>
        <taxon>Gobiinae</taxon>
        <taxon>Knipowitschia</taxon>
    </lineage>
</organism>
<name>A0AAV2JSR2_KNICA</name>
<keyword evidence="9" id="KW-0969">Cilium</keyword>
<dbReference type="Gene3D" id="1.20.140.100">
    <property type="entry name" value="Dynein heavy chain, N-terminal domain 2"/>
    <property type="match status" value="1"/>
</dbReference>
<evidence type="ECO:0000256" key="10">
    <source>
        <dbReference type="ARBA" id="ARBA00023175"/>
    </source>
</evidence>
<dbReference type="GO" id="GO:0045505">
    <property type="term" value="F:dynein intermediate chain binding"/>
    <property type="evidence" value="ECO:0007669"/>
    <property type="project" value="InterPro"/>
</dbReference>
<proteinExistence type="predicted"/>
<evidence type="ECO:0000256" key="8">
    <source>
        <dbReference type="ARBA" id="ARBA00023054"/>
    </source>
</evidence>
<evidence type="ECO:0000256" key="11">
    <source>
        <dbReference type="ARBA" id="ARBA00023212"/>
    </source>
</evidence>
<keyword evidence="11" id="KW-0206">Cytoskeleton</keyword>
<dbReference type="InterPro" id="IPR042222">
    <property type="entry name" value="Dynein_2_N"/>
</dbReference>
<dbReference type="Proteomes" id="UP001497482">
    <property type="component" value="Chromosome 14"/>
</dbReference>
<dbReference type="GO" id="GO:0030286">
    <property type="term" value="C:dynein complex"/>
    <property type="evidence" value="ECO:0007669"/>
    <property type="project" value="UniProtKB-KW"/>
</dbReference>
<dbReference type="PANTHER" id="PTHR45703:SF4">
    <property type="entry name" value="DYNEIN AXONEMAL HEAVY CHAIN 17"/>
    <property type="match status" value="1"/>
</dbReference>
<dbReference type="EMBL" id="OZ035836">
    <property type="protein sequence ID" value="CAL1580723.1"/>
    <property type="molecule type" value="Genomic_DNA"/>
</dbReference>
<dbReference type="GO" id="GO:0051959">
    <property type="term" value="F:dynein light intermediate chain binding"/>
    <property type="evidence" value="ECO:0007669"/>
    <property type="project" value="InterPro"/>
</dbReference>
<dbReference type="FunFam" id="1.10.287.2620:FF:000004">
    <property type="entry name" value="Dynein axonemal heavy chain 17"/>
    <property type="match status" value="1"/>
</dbReference>
<dbReference type="Gene3D" id="3.20.180.20">
    <property type="entry name" value="Dynein heavy chain, N-terminal domain 2"/>
    <property type="match status" value="1"/>
</dbReference>
<dbReference type="Gene3D" id="1.20.58.1120">
    <property type="match status" value="1"/>
</dbReference>
<dbReference type="GO" id="GO:0007018">
    <property type="term" value="P:microtubule-based movement"/>
    <property type="evidence" value="ECO:0007669"/>
    <property type="project" value="InterPro"/>
</dbReference>
<keyword evidence="8" id="KW-0175">Coiled coil</keyword>
<evidence type="ECO:0000256" key="1">
    <source>
        <dbReference type="ARBA" id="ARBA00004430"/>
    </source>
</evidence>
<dbReference type="FunFam" id="1.20.58.1120:FF:000002">
    <property type="entry name" value="Dynein heavy chain 9, axonemal"/>
    <property type="match status" value="1"/>
</dbReference>
<evidence type="ECO:0000256" key="6">
    <source>
        <dbReference type="ARBA" id="ARBA00022840"/>
    </source>
</evidence>
<dbReference type="PANTHER" id="PTHR45703">
    <property type="entry name" value="DYNEIN HEAVY CHAIN"/>
    <property type="match status" value="1"/>
</dbReference>
<keyword evidence="10" id="KW-0505">Motor protein</keyword>
<evidence type="ECO:0000256" key="5">
    <source>
        <dbReference type="ARBA" id="ARBA00022741"/>
    </source>
</evidence>
<protein>
    <recommendedName>
        <fullName evidence="13">Dynein heavy chain linker domain-containing protein</fullName>
    </recommendedName>
</protein>
<dbReference type="GO" id="GO:0005524">
    <property type="term" value="F:ATP binding"/>
    <property type="evidence" value="ECO:0007669"/>
    <property type="project" value="UniProtKB-KW"/>
</dbReference>
<evidence type="ECO:0000256" key="7">
    <source>
        <dbReference type="ARBA" id="ARBA00023017"/>
    </source>
</evidence>
<evidence type="ECO:0000313" key="14">
    <source>
        <dbReference type="EMBL" id="CAL1580723.1"/>
    </source>
</evidence>
<gene>
    <name evidence="14" type="ORF">KC01_LOCUS11536</name>
</gene>
<accession>A0AAV2JSR2</accession>
<keyword evidence="12" id="KW-0966">Cell projection</keyword>
<dbReference type="FunFam" id="1.20.140.100:FF:000007">
    <property type="entry name" value="Dynein axonemal heavy chain 9"/>
    <property type="match status" value="1"/>
</dbReference>
<keyword evidence="4" id="KW-0677">Repeat</keyword>
<comment type="subcellular location">
    <subcellularLocation>
        <location evidence="1">Cytoplasm</location>
        <location evidence="1">Cytoskeleton</location>
        <location evidence="1">Cilium axoneme</location>
    </subcellularLocation>
</comment>
<keyword evidence="15" id="KW-1185">Reference proteome</keyword>
<evidence type="ECO:0000256" key="12">
    <source>
        <dbReference type="ARBA" id="ARBA00023273"/>
    </source>
</evidence>
<evidence type="ECO:0000313" key="15">
    <source>
        <dbReference type="Proteomes" id="UP001497482"/>
    </source>
</evidence>
<evidence type="ECO:0000256" key="4">
    <source>
        <dbReference type="ARBA" id="ARBA00022737"/>
    </source>
</evidence>
<evidence type="ECO:0000259" key="13">
    <source>
        <dbReference type="Pfam" id="PF08393"/>
    </source>
</evidence>
<keyword evidence="3" id="KW-0493">Microtubule</keyword>
<keyword evidence="7" id="KW-0243">Dynein</keyword>
<dbReference type="GO" id="GO:0005874">
    <property type="term" value="C:microtubule"/>
    <property type="evidence" value="ECO:0007669"/>
    <property type="project" value="UniProtKB-KW"/>
</dbReference>
<evidence type="ECO:0000256" key="9">
    <source>
        <dbReference type="ARBA" id="ARBA00023069"/>
    </source>
</evidence>
<keyword evidence="5" id="KW-0547">Nucleotide-binding</keyword>
<evidence type="ECO:0000256" key="2">
    <source>
        <dbReference type="ARBA" id="ARBA00022490"/>
    </source>
</evidence>
<dbReference type="InterPro" id="IPR013602">
    <property type="entry name" value="Dynein_heavy_linker"/>
</dbReference>
<dbReference type="Gene3D" id="1.10.287.2620">
    <property type="match status" value="2"/>
</dbReference>
<evidence type="ECO:0000256" key="3">
    <source>
        <dbReference type="ARBA" id="ARBA00022701"/>
    </source>
</evidence>
<dbReference type="InterPro" id="IPR026983">
    <property type="entry name" value="DHC"/>
</dbReference>
<dbReference type="FunFam" id="3.20.180.20:FF:000001">
    <property type="entry name" value="Dynein axonemal heavy chain 5"/>
    <property type="match status" value="1"/>
</dbReference>
<dbReference type="Pfam" id="PF08393">
    <property type="entry name" value="DHC_N2"/>
    <property type="match status" value="2"/>
</dbReference>
<keyword evidence="6" id="KW-0067">ATP-binding</keyword>
<feature type="domain" description="Dynein heavy chain linker" evidence="13">
    <location>
        <begin position="179"/>
        <end position="335"/>
    </location>
</feature>
<keyword evidence="2" id="KW-0963">Cytoplasm</keyword>
<feature type="domain" description="Dynein heavy chain linker" evidence="13">
    <location>
        <begin position="337"/>
        <end position="633"/>
    </location>
</feature>
<dbReference type="GO" id="GO:0005930">
    <property type="term" value="C:axoneme"/>
    <property type="evidence" value="ECO:0007669"/>
    <property type="project" value="UniProtKB-SubCell"/>
</dbReference>
<sequence>MDDFRNLDRDIEGSSKRWRKLVESECPEKEPLPQEWKNKTALQRLCVMRALRPDRMTYAVRFLNTTVRTYSTHDDRTVELPEKWNNLKKQSVLVKQQVAPLQAIQVTSLRQQCTSFDVEQHAFRERFRHDGPFRFDCDRPYQLLESFQEQISEREALMDSLLQSAGVFELTLPPFRQLLQCRHELGLLKELWDLISVVDSSMAAWKTTPWKDIQVEDMEQECKRFSKDIRGLNKEVRSWDAFEGLDSGVKNLLTSLRAVAELQNPAIRPRHWQQLIQATGVRFTMNQETSLADLLQLNLHCFEDEVRAIVDRAVKEMSMEKVLKELDSTWTGFHLQETSLADLLQLNLHCFEDEVRAIVDRAVKEMSMEKVLKELDSTWTGMQFQYEAHPRTQVLLLRSDEELMETLEDHQVQLQSLLSSKHISHFLEQVSGWQSRLCVADSVISMWLEVQRTWSHLESIFMGSEDIRTQLPEDSRRFEGIDADFKGLANAMQRTPNVVEATNKAGLFGSLEEIQSRLALCEKALAEYLDTKRLAFPRFYFISSADLLDVLSNGTNPQQVQKHLSKLFDNMAKMEFEMDEEGSPSKTALGMCSKESEYVPFNQPCDCSGQVEVWLNAVLDTMRSTVRHQMAEAVAAYEDKPRDQWLFDFPAQVALTGSQVWWASDVGLAFARLEEGYEGALKEYHKKQVSQLNTLISLLLGQLSPGERQKVMTICTIDVHGRDVVDKMVAQKVENSQAFVWLSQLRHRWDEAEKHCFANICDANFLYSYEYLGNTPRLVITPLTDRYGRSQLNTNECILLLLPCVQRTQTPGFEHKALSQPCVCASASALISPPPQPAENTLTTGL</sequence>
<dbReference type="AlphaFoldDB" id="A0AAV2JSR2"/>
<dbReference type="InterPro" id="IPR042228">
    <property type="entry name" value="Dynein_linker_3"/>
</dbReference>
<reference evidence="14 15" key="1">
    <citation type="submission" date="2024-04" db="EMBL/GenBank/DDBJ databases">
        <authorList>
            <person name="Waldvogel A.-M."/>
            <person name="Schoenle A."/>
        </authorList>
    </citation>
    <scope>NUCLEOTIDE SEQUENCE [LARGE SCALE GENOMIC DNA]</scope>
</reference>